<name>A0A7Y0HU63_9BIFI</name>
<dbReference type="GO" id="GO:0015171">
    <property type="term" value="F:amino acid transmembrane transporter activity"/>
    <property type="evidence" value="ECO:0007669"/>
    <property type="project" value="TreeGrafter"/>
</dbReference>
<dbReference type="AlphaFoldDB" id="A0A7Y0HU63"/>
<evidence type="ECO:0000313" key="7">
    <source>
        <dbReference type="EMBL" id="NMM94414.1"/>
    </source>
</evidence>
<proteinExistence type="predicted"/>
<gene>
    <name evidence="7" type="ORF">G1C95_1601</name>
</gene>
<dbReference type="Pfam" id="PF01810">
    <property type="entry name" value="LysE"/>
    <property type="match status" value="1"/>
</dbReference>
<evidence type="ECO:0000256" key="4">
    <source>
        <dbReference type="ARBA" id="ARBA00022989"/>
    </source>
</evidence>
<comment type="caution">
    <text evidence="7">The sequence shown here is derived from an EMBL/GenBank/DDBJ whole genome shotgun (WGS) entry which is preliminary data.</text>
</comment>
<sequence>MSEFCTMALCGLTIGLLFGVPVGSVGALVLQRTLSHGFLTGLLTGVGSSVADCAYAAVGAFGLTFISEPLLHWRTPISVVGGLLMIAMGIASLRKQHDDAAVAPHVTASHVATPYANNLGVFLSALAVGITNPAAILGFLFAFSLFGIAGPLGPLRGVALVAGILAGTMCWWLALAGSVAKLRGRCAPGTVRRLERCFAVLVAAIGIGVFIVAAIGLFTH</sequence>
<keyword evidence="5 6" id="KW-0472">Membrane</keyword>
<feature type="transmembrane region" description="Helical" evidence="6">
    <location>
        <begin position="155"/>
        <end position="176"/>
    </location>
</feature>
<feature type="transmembrane region" description="Helical" evidence="6">
    <location>
        <begin position="6"/>
        <end position="30"/>
    </location>
</feature>
<feature type="transmembrane region" description="Helical" evidence="6">
    <location>
        <begin position="73"/>
        <end position="93"/>
    </location>
</feature>
<evidence type="ECO:0000313" key="8">
    <source>
        <dbReference type="Proteomes" id="UP000532194"/>
    </source>
</evidence>
<evidence type="ECO:0000256" key="2">
    <source>
        <dbReference type="ARBA" id="ARBA00022475"/>
    </source>
</evidence>
<protein>
    <submittedName>
        <fullName evidence="7">Lysine transporter LysE</fullName>
    </submittedName>
</protein>
<evidence type="ECO:0000256" key="5">
    <source>
        <dbReference type="ARBA" id="ARBA00023136"/>
    </source>
</evidence>
<feature type="transmembrane region" description="Helical" evidence="6">
    <location>
        <begin position="197"/>
        <end position="218"/>
    </location>
</feature>
<organism evidence="7 8">
    <name type="scientific">Bifidobacterium oedipodis</name>
    <dbReference type="NCBI Taxonomy" id="2675322"/>
    <lineage>
        <taxon>Bacteria</taxon>
        <taxon>Bacillati</taxon>
        <taxon>Actinomycetota</taxon>
        <taxon>Actinomycetes</taxon>
        <taxon>Bifidobacteriales</taxon>
        <taxon>Bifidobacteriaceae</taxon>
        <taxon>Bifidobacterium</taxon>
    </lineage>
</organism>
<comment type="subcellular location">
    <subcellularLocation>
        <location evidence="1">Cell membrane</location>
        <topology evidence="1">Multi-pass membrane protein</topology>
    </subcellularLocation>
</comment>
<dbReference type="PANTHER" id="PTHR30086">
    <property type="entry name" value="ARGININE EXPORTER PROTEIN ARGO"/>
    <property type="match status" value="1"/>
</dbReference>
<keyword evidence="2" id="KW-1003">Cell membrane</keyword>
<accession>A0A7Y0HU63</accession>
<evidence type="ECO:0000256" key="1">
    <source>
        <dbReference type="ARBA" id="ARBA00004651"/>
    </source>
</evidence>
<reference evidence="7 8" key="1">
    <citation type="submission" date="2020-02" db="EMBL/GenBank/DDBJ databases">
        <title>Characterization of phylogenetic diversity of novel bifidobacterial species isolated in Czech ZOOs.</title>
        <authorList>
            <person name="Lugli G.A."/>
            <person name="Vera N.B."/>
            <person name="Ventura M."/>
        </authorList>
    </citation>
    <scope>NUCLEOTIDE SEQUENCE [LARGE SCALE GENOMIC DNA]</scope>
    <source>
        <strain evidence="7 8">DSM 109957</strain>
    </source>
</reference>
<keyword evidence="3 6" id="KW-0812">Transmembrane</keyword>
<dbReference type="InterPro" id="IPR001123">
    <property type="entry name" value="LeuE-type"/>
</dbReference>
<dbReference type="Proteomes" id="UP000532194">
    <property type="component" value="Unassembled WGS sequence"/>
</dbReference>
<dbReference type="RefSeq" id="WP_169172424.1">
    <property type="nucleotide sequence ID" value="NZ_JAAIII010000004.1"/>
</dbReference>
<dbReference type="PANTHER" id="PTHR30086:SF20">
    <property type="entry name" value="ARGININE EXPORTER PROTEIN ARGO-RELATED"/>
    <property type="match status" value="1"/>
</dbReference>
<dbReference type="EMBL" id="JAAIII010000004">
    <property type="protein sequence ID" value="NMM94414.1"/>
    <property type="molecule type" value="Genomic_DNA"/>
</dbReference>
<evidence type="ECO:0000256" key="6">
    <source>
        <dbReference type="SAM" id="Phobius"/>
    </source>
</evidence>
<keyword evidence="4 6" id="KW-1133">Transmembrane helix</keyword>
<dbReference type="GO" id="GO:0005886">
    <property type="term" value="C:plasma membrane"/>
    <property type="evidence" value="ECO:0007669"/>
    <property type="project" value="UniProtKB-SubCell"/>
</dbReference>
<keyword evidence="8" id="KW-1185">Reference proteome</keyword>
<feature type="transmembrane region" description="Helical" evidence="6">
    <location>
        <begin position="119"/>
        <end position="149"/>
    </location>
</feature>
<evidence type="ECO:0000256" key="3">
    <source>
        <dbReference type="ARBA" id="ARBA00022692"/>
    </source>
</evidence>